<dbReference type="SUPFAM" id="SSF52540">
    <property type="entry name" value="P-loop containing nucleoside triphosphate hydrolases"/>
    <property type="match status" value="1"/>
</dbReference>
<proteinExistence type="predicted"/>
<dbReference type="InterPro" id="IPR051162">
    <property type="entry name" value="T4SS_component"/>
</dbReference>
<evidence type="ECO:0000313" key="2">
    <source>
        <dbReference type="EMBL" id="MFC4986297.1"/>
    </source>
</evidence>
<dbReference type="EMBL" id="JBHSJG010000003">
    <property type="protein sequence ID" value="MFC4986297.1"/>
    <property type="molecule type" value="Genomic_DNA"/>
</dbReference>
<comment type="caution">
    <text evidence="2">The sequence shown here is derived from an EMBL/GenBank/DDBJ whole genome shotgun (WGS) entry which is preliminary data.</text>
</comment>
<protein>
    <recommendedName>
        <fullName evidence="4">ATP-binding protein</fullName>
    </recommendedName>
</protein>
<keyword evidence="3" id="KW-1185">Reference proteome</keyword>
<evidence type="ECO:0000256" key="1">
    <source>
        <dbReference type="SAM" id="MobiDB-lite"/>
    </source>
</evidence>
<dbReference type="Gene3D" id="3.40.50.300">
    <property type="entry name" value="P-loop containing nucleotide triphosphate hydrolases"/>
    <property type="match status" value="2"/>
</dbReference>
<feature type="region of interest" description="Disordered" evidence="1">
    <location>
        <begin position="115"/>
        <end position="185"/>
    </location>
</feature>
<sequence length="1300" mass="144575">MHALNPTEESFWQRINPFASPDPLTFDFTIYSNGTDAPIEFYYSTDQHLSTLYDRLNSAYPDTVEIERVTVDLAEKLVAPEQYSYEEFETALEKGALQTSVEEVEAITRVHGDQPLAADGAGISDGQGTGTVSRTGSEPELGSESGANTPLGGKLPSVDLDALRKQEEEENRDPGSLRFGLDTPVDTGEGVLARPHPDDVEPYSLRWTGSGDPMTPIRLFDEELDDEDFTKDSSHAPLTVLIDHFATTDHPIVFQAAFEGEPDSTHSGNQRIERIRGDRETWGDVIIQAIEDLIYGAEPQQEHHPQESQPIPEADRDLIDNLQTEDLGHTFTANLRVVTVPPKSASSDTSELKQSLRSISTVFDPLEGRFYGIESEKLYDKGLVARRSRTYSRRCFNRVLNRDVVTGKRLGRSTPDLHLDPNELCNMIIVPSTEHLTDEATKETHANPESRTSLPGLEAAQRRQYTTGMVLGEDPASSIDGPLRVPPDQLKRHWLVCATTGGGKSQLVNRMLLSLSETTPGPNILFEPKGDGMCTNYLMGHYKRHGSLEDVYYFREPETLPAVSFFDLRPALEAGHDRETAVKEKADHFHALMRMIMGAERHEQAFVANEILTFLIHALFDPVHGDDVFGLDDLVEAATRMQRARELPDVSGINDDIHESLASQFNKEDHQFHTSMSAVQNRLNRLKEDRNLHWMLRHRPGREADGDSLYGFHDQDVHFDFRDLLNEDVTILFDLGDLTLDAQRGLTTVLLSNLWHSIQHRRRSSPDNVVNVILEEAAPFIATELVADQLLPQGRSSGLSMGLVMQYPEQVNSWDDGNNGAYEELLTEVHTKMVGDISITDRFAKTFTHDDLSVEDVRNRINRIASGEWFTKLASPRFGEDRPAPLTLHSLPIISGHPESDEPLSATEQARFDDELLPEVVERTDDKYGLDVPTHEDTLEWSEWGDSPSGTERSVGSPPAPDAGSRSESPPGSDPESETEQLGTPGLNAEPDSESDTQSAESASEDEGDEMDSLPEQSTFEEIEDGEDADSREDTESDGESLDEAVGSSFFGGHEEATDTSPVDDATLRRQGLSRDDATFLKRVLDSMNRELPDYTLLEGMDKLEEDLPGLDVEVLIENGLLEQARVNRRLYYTVLPEGRELLDETITAEAGVGDLGEKTPHKVGVELLSRWIGAVDEVGRVERYFEHGPETIFDVAGFDADDTLLWVGEVEMASNNPQAIISDYDKMAAVEADAVWAFPALSEARATIELLADEERLPGTVTGRAARELSRMQESVAGFEEEGMTTIQTFRKLDEVVNE</sequence>
<feature type="compositionally biased region" description="Acidic residues" evidence="1">
    <location>
        <begin position="1003"/>
        <end position="1043"/>
    </location>
</feature>
<evidence type="ECO:0000313" key="3">
    <source>
        <dbReference type="Proteomes" id="UP001595925"/>
    </source>
</evidence>
<dbReference type="PANTHER" id="PTHR30121:SF6">
    <property type="entry name" value="SLR6007 PROTEIN"/>
    <property type="match status" value="1"/>
</dbReference>
<name>A0ABD5Q9S2_9EURY</name>
<feature type="compositionally biased region" description="Basic and acidic residues" evidence="1">
    <location>
        <begin position="922"/>
        <end position="938"/>
    </location>
</feature>
<reference evidence="2 3" key="1">
    <citation type="journal article" date="2019" name="Int. J. Syst. Evol. Microbiol.">
        <title>The Global Catalogue of Microorganisms (GCM) 10K type strain sequencing project: providing services to taxonomists for standard genome sequencing and annotation.</title>
        <authorList>
            <consortium name="The Broad Institute Genomics Platform"/>
            <consortium name="The Broad Institute Genome Sequencing Center for Infectious Disease"/>
            <person name="Wu L."/>
            <person name="Ma J."/>
        </authorList>
    </citation>
    <scope>NUCLEOTIDE SEQUENCE [LARGE SCALE GENOMIC DNA]</scope>
    <source>
        <strain evidence="2 3">CGMCC 1.15824</strain>
    </source>
</reference>
<feature type="compositionally biased region" description="Basic and acidic residues" evidence="1">
    <location>
        <begin position="161"/>
        <end position="175"/>
    </location>
</feature>
<gene>
    <name evidence="2" type="ORF">ACFPFO_00610</name>
</gene>
<dbReference type="PANTHER" id="PTHR30121">
    <property type="entry name" value="UNCHARACTERIZED PROTEIN YJGR-RELATED"/>
    <property type="match status" value="1"/>
</dbReference>
<evidence type="ECO:0008006" key="4">
    <source>
        <dbReference type="Google" id="ProtNLM"/>
    </source>
</evidence>
<dbReference type="Proteomes" id="UP001595925">
    <property type="component" value="Unassembled WGS sequence"/>
</dbReference>
<dbReference type="RefSeq" id="WP_380682340.1">
    <property type="nucleotide sequence ID" value="NZ_JBHSJG010000003.1"/>
</dbReference>
<accession>A0ABD5Q9S2</accession>
<dbReference type="InterPro" id="IPR027417">
    <property type="entry name" value="P-loop_NTPase"/>
</dbReference>
<feature type="region of interest" description="Disordered" evidence="1">
    <location>
        <begin position="922"/>
        <end position="1070"/>
    </location>
</feature>
<organism evidence="2 3">
    <name type="scientific">Saliphagus infecundisoli</name>
    <dbReference type="NCBI Taxonomy" id="1849069"/>
    <lineage>
        <taxon>Archaea</taxon>
        <taxon>Methanobacteriati</taxon>
        <taxon>Methanobacteriota</taxon>
        <taxon>Stenosarchaea group</taxon>
        <taxon>Halobacteria</taxon>
        <taxon>Halobacteriales</taxon>
        <taxon>Natrialbaceae</taxon>
        <taxon>Saliphagus</taxon>
    </lineage>
</organism>